<keyword evidence="9" id="KW-1185">Reference proteome</keyword>
<dbReference type="SMART" id="SM00906">
    <property type="entry name" value="Fungal_trans"/>
    <property type="match status" value="1"/>
</dbReference>
<accession>A0A6A5WHH9</accession>
<evidence type="ECO:0000256" key="3">
    <source>
        <dbReference type="ARBA" id="ARBA00023125"/>
    </source>
</evidence>
<feature type="compositionally biased region" description="Low complexity" evidence="6">
    <location>
        <begin position="1"/>
        <end position="19"/>
    </location>
</feature>
<feature type="region of interest" description="Disordered" evidence="6">
    <location>
        <begin position="1"/>
        <end position="66"/>
    </location>
</feature>
<name>A0A6A5WHH9_9PLEO</name>
<evidence type="ECO:0000256" key="5">
    <source>
        <dbReference type="ARBA" id="ARBA00023242"/>
    </source>
</evidence>
<dbReference type="Proteomes" id="UP000799779">
    <property type="component" value="Unassembled WGS sequence"/>
</dbReference>
<dbReference type="InterPro" id="IPR051711">
    <property type="entry name" value="Stress_Response_Reg"/>
</dbReference>
<sequence length="645" mass="71950">MPAQTQEIISQTSSTPSQSYPRFPAPVSTHTSTDDLFNRGNRLTVPHEDAARDPASRSSPEPTLCDRQGHFVGPSSGVSFLLRIQKTLHQNTAVSHDTSIFTFGDAPLPEYDPTFFVMPPKADAQRLVERYFDWAAPTHRFLHRPTIEKMLDEFYETQGEMRNKEDSAAKTALLLIVFAQAQAYMPPGSTGPDNSARYFFASEHQLSKERGAVRLTSVQARLGQCFYLLTQSRINHCWSLFGTTAHLAYAIGLNRSRRSDASGTVDYIELENRRRLFWCAYTLDKFLAAALGRPMTFKDEDIDQELPSVVNDVDLHSTYMNPSPSRAQSTMMAPVEHMKLSRIVSQVLRDLYPIRPPSMALRVELAAKYTRDIQGWRVNLSRFLDGDGVDSSLLIPLYQRQRNVLNLAYYQASLLVHRPFLLSNFATLAHIDPRPGNLPNIDTSHHIAACLEAALSIVRVVDELFQGNQIFRAFWFTQYYAFCAVVVLYIYRIQQHLVDPGRCEGYFAAGQKCQAQLESISESDCLSKRYCLVLEELRLEAEKHTQHRPSASPSTIDPTLPAISPSGLGVANTGTPQSETSAFREFAYGGNVPPTPESAVFSMMPASTMADLMSWGQFDSLVTAGIGMLDGGGWQDGGLGFGFGR</sequence>
<dbReference type="GO" id="GO:0005634">
    <property type="term" value="C:nucleus"/>
    <property type="evidence" value="ECO:0007669"/>
    <property type="project" value="UniProtKB-SubCell"/>
</dbReference>
<reference evidence="8" key="1">
    <citation type="journal article" date="2020" name="Stud. Mycol.">
        <title>101 Dothideomycetes genomes: a test case for predicting lifestyles and emergence of pathogens.</title>
        <authorList>
            <person name="Haridas S."/>
            <person name="Albert R."/>
            <person name="Binder M."/>
            <person name="Bloem J."/>
            <person name="Labutti K."/>
            <person name="Salamov A."/>
            <person name="Andreopoulos B."/>
            <person name="Baker S."/>
            <person name="Barry K."/>
            <person name="Bills G."/>
            <person name="Bluhm B."/>
            <person name="Cannon C."/>
            <person name="Castanera R."/>
            <person name="Culley D."/>
            <person name="Daum C."/>
            <person name="Ezra D."/>
            <person name="Gonzalez J."/>
            <person name="Henrissat B."/>
            <person name="Kuo A."/>
            <person name="Liang C."/>
            <person name="Lipzen A."/>
            <person name="Lutzoni F."/>
            <person name="Magnuson J."/>
            <person name="Mondo S."/>
            <person name="Nolan M."/>
            <person name="Ohm R."/>
            <person name="Pangilinan J."/>
            <person name="Park H.-J."/>
            <person name="Ramirez L."/>
            <person name="Alfaro M."/>
            <person name="Sun H."/>
            <person name="Tritt A."/>
            <person name="Yoshinaga Y."/>
            <person name="Zwiers L.-H."/>
            <person name="Turgeon B."/>
            <person name="Goodwin S."/>
            <person name="Spatafora J."/>
            <person name="Crous P."/>
            <person name="Grigoriev I."/>
        </authorList>
    </citation>
    <scope>NUCLEOTIDE SEQUENCE</scope>
    <source>
        <strain evidence="8">CBS 123094</strain>
    </source>
</reference>
<dbReference type="EMBL" id="ML977588">
    <property type="protein sequence ID" value="KAF2000508.1"/>
    <property type="molecule type" value="Genomic_DNA"/>
</dbReference>
<gene>
    <name evidence="8" type="ORF">P154DRAFT_434860</name>
</gene>
<evidence type="ECO:0000313" key="9">
    <source>
        <dbReference type="Proteomes" id="UP000799779"/>
    </source>
</evidence>
<dbReference type="CDD" id="cd12148">
    <property type="entry name" value="fungal_TF_MHR"/>
    <property type="match status" value="1"/>
</dbReference>
<feature type="compositionally biased region" description="Basic and acidic residues" evidence="6">
    <location>
        <begin position="45"/>
        <end position="55"/>
    </location>
</feature>
<dbReference type="AlphaFoldDB" id="A0A6A5WHH9"/>
<dbReference type="InterPro" id="IPR007219">
    <property type="entry name" value="XnlR_reg_dom"/>
</dbReference>
<dbReference type="PANTHER" id="PTHR47540">
    <property type="entry name" value="THIAMINE REPRESSIBLE GENES REGULATORY PROTEIN THI5"/>
    <property type="match status" value="1"/>
</dbReference>
<comment type="subcellular location">
    <subcellularLocation>
        <location evidence="1">Nucleus</location>
    </subcellularLocation>
</comment>
<evidence type="ECO:0000256" key="2">
    <source>
        <dbReference type="ARBA" id="ARBA00023015"/>
    </source>
</evidence>
<evidence type="ECO:0000313" key="8">
    <source>
        <dbReference type="EMBL" id="KAF2000508.1"/>
    </source>
</evidence>
<protein>
    <recommendedName>
        <fullName evidence="7">Xylanolytic transcriptional activator regulatory domain-containing protein</fullName>
    </recommendedName>
</protein>
<dbReference type="Pfam" id="PF04082">
    <property type="entry name" value="Fungal_trans"/>
    <property type="match status" value="1"/>
</dbReference>
<organism evidence="8 9">
    <name type="scientific">Amniculicola lignicola CBS 123094</name>
    <dbReference type="NCBI Taxonomy" id="1392246"/>
    <lineage>
        <taxon>Eukaryota</taxon>
        <taxon>Fungi</taxon>
        <taxon>Dikarya</taxon>
        <taxon>Ascomycota</taxon>
        <taxon>Pezizomycotina</taxon>
        <taxon>Dothideomycetes</taxon>
        <taxon>Pleosporomycetidae</taxon>
        <taxon>Pleosporales</taxon>
        <taxon>Amniculicolaceae</taxon>
        <taxon>Amniculicola</taxon>
    </lineage>
</organism>
<dbReference type="GO" id="GO:0043565">
    <property type="term" value="F:sequence-specific DNA binding"/>
    <property type="evidence" value="ECO:0007669"/>
    <property type="project" value="TreeGrafter"/>
</dbReference>
<dbReference type="PANTHER" id="PTHR47540:SF3">
    <property type="entry name" value="ZN(II)2CYS6 TRANSCRIPTION FACTOR (EUROFUNG)"/>
    <property type="match status" value="1"/>
</dbReference>
<keyword evidence="2" id="KW-0805">Transcription regulation</keyword>
<dbReference type="OrthoDB" id="2579025at2759"/>
<dbReference type="GO" id="GO:0008270">
    <property type="term" value="F:zinc ion binding"/>
    <property type="evidence" value="ECO:0007669"/>
    <property type="project" value="InterPro"/>
</dbReference>
<keyword evidence="3" id="KW-0238">DNA-binding</keyword>
<keyword evidence="4" id="KW-0804">Transcription</keyword>
<keyword evidence="5" id="KW-0539">Nucleus</keyword>
<evidence type="ECO:0000256" key="4">
    <source>
        <dbReference type="ARBA" id="ARBA00023163"/>
    </source>
</evidence>
<proteinExistence type="predicted"/>
<evidence type="ECO:0000256" key="1">
    <source>
        <dbReference type="ARBA" id="ARBA00004123"/>
    </source>
</evidence>
<dbReference type="GO" id="GO:0045944">
    <property type="term" value="P:positive regulation of transcription by RNA polymerase II"/>
    <property type="evidence" value="ECO:0007669"/>
    <property type="project" value="TreeGrafter"/>
</dbReference>
<dbReference type="GO" id="GO:0006351">
    <property type="term" value="P:DNA-templated transcription"/>
    <property type="evidence" value="ECO:0007669"/>
    <property type="project" value="InterPro"/>
</dbReference>
<feature type="domain" description="Xylanolytic transcriptional activator regulatory" evidence="7">
    <location>
        <begin position="237"/>
        <end position="313"/>
    </location>
</feature>
<evidence type="ECO:0000256" key="6">
    <source>
        <dbReference type="SAM" id="MobiDB-lite"/>
    </source>
</evidence>
<evidence type="ECO:0000259" key="7">
    <source>
        <dbReference type="SMART" id="SM00906"/>
    </source>
</evidence>